<accession>A0AAJ5BEF8</accession>
<keyword evidence="3" id="KW-1185">Reference proteome</keyword>
<dbReference type="KEGG" id="mpw:MPR_2273"/>
<dbReference type="Pfam" id="PF22526">
    <property type="entry name" value="DUF7000"/>
    <property type="match status" value="1"/>
</dbReference>
<evidence type="ECO:0000259" key="1">
    <source>
        <dbReference type="Pfam" id="PF22526"/>
    </source>
</evidence>
<name>A0AAJ5BEF8_MYRPR</name>
<dbReference type="AlphaFoldDB" id="A0AAJ5BEF8"/>
<sequence length="160" mass="19099">MNNKIRAYQQIVKGGEVPTVYKHLLSLVMRIKAHLEKRDSRYAGFKFSNVSPGYMDYTYFPFYNEYLRGELLRFGIVLNHAEMRFELWLMGQNAEIQNRYWQLLKDSKWNQGVEQMPMYSVLETVLVDNPDFENKKELFETIAIHAKRDIDEIMDYLQAL</sequence>
<comment type="caution">
    <text evidence="2">The sequence shown here is derived from an EMBL/GenBank/DDBJ whole genome shotgun (WGS) entry which is preliminary data.</text>
</comment>
<dbReference type="RefSeq" id="WP_041892645.1">
    <property type="nucleotide sequence ID" value="NZ_CP010817.1"/>
</dbReference>
<organism evidence="2 3">
    <name type="scientific">Myroides profundi</name>
    <dbReference type="NCBI Taxonomy" id="480520"/>
    <lineage>
        <taxon>Bacteria</taxon>
        <taxon>Pseudomonadati</taxon>
        <taxon>Bacteroidota</taxon>
        <taxon>Flavobacteriia</taxon>
        <taxon>Flavobacteriales</taxon>
        <taxon>Flavobacteriaceae</taxon>
        <taxon>Myroides</taxon>
    </lineage>
</organism>
<evidence type="ECO:0000313" key="2">
    <source>
        <dbReference type="EMBL" id="SER10811.1"/>
    </source>
</evidence>
<dbReference type="Proteomes" id="UP000183496">
    <property type="component" value="Unassembled WGS sequence"/>
</dbReference>
<feature type="domain" description="DUF7000" evidence="1">
    <location>
        <begin position="1"/>
        <end position="157"/>
    </location>
</feature>
<protein>
    <recommendedName>
        <fullName evidence="1">DUF7000 domain-containing protein</fullName>
    </recommendedName>
</protein>
<reference evidence="2 3" key="1">
    <citation type="submission" date="2016-10" db="EMBL/GenBank/DDBJ databases">
        <authorList>
            <person name="Varghese N."/>
            <person name="Submissions S."/>
        </authorList>
    </citation>
    <scope>NUCLEOTIDE SEQUENCE [LARGE SCALE GENOMIC DNA]</scope>
    <source>
        <strain evidence="3">DSM 19823 / KCTC 23066 / CCTCC M 208030 / D25</strain>
    </source>
</reference>
<evidence type="ECO:0000313" key="3">
    <source>
        <dbReference type="Proteomes" id="UP000183496"/>
    </source>
</evidence>
<proteinExistence type="predicted"/>
<dbReference type="EMBL" id="FOFY01000009">
    <property type="protein sequence ID" value="SER10811.1"/>
    <property type="molecule type" value="Genomic_DNA"/>
</dbReference>
<gene>
    <name evidence="2" type="ORF">SAMN04488089_109119</name>
</gene>
<dbReference type="InterPro" id="IPR054269">
    <property type="entry name" value="DUF7000"/>
</dbReference>